<dbReference type="WBParaSite" id="L893_g29307.t1">
    <property type="protein sequence ID" value="L893_g29307.t1"/>
    <property type="gene ID" value="L893_g29307"/>
</dbReference>
<dbReference type="Proteomes" id="UP000095287">
    <property type="component" value="Unplaced"/>
</dbReference>
<feature type="compositionally biased region" description="Basic and acidic residues" evidence="1">
    <location>
        <begin position="33"/>
        <end position="71"/>
    </location>
</feature>
<evidence type="ECO:0000313" key="2">
    <source>
        <dbReference type="Proteomes" id="UP000095287"/>
    </source>
</evidence>
<feature type="region of interest" description="Disordered" evidence="1">
    <location>
        <begin position="16"/>
        <end position="80"/>
    </location>
</feature>
<reference evidence="3" key="1">
    <citation type="submission" date="2016-11" db="UniProtKB">
        <authorList>
            <consortium name="WormBaseParasite"/>
        </authorList>
    </citation>
    <scope>IDENTIFICATION</scope>
</reference>
<protein>
    <submittedName>
        <fullName evidence="3">Uncharacterized protein</fullName>
    </submittedName>
</protein>
<sequence>MRPIRRLQVRLNWRMGPDTKGLTKLPIGLKNGSRHEGTDMSESNRQREREVSGHRSRKRSLEKALTDDPGGKKRCALPVDSYKKGEALCSRLKTRPD</sequence>
<keyword evidence="2" id="KW-1185">Reference proteome</keyword>
<proteinExistence type="predicted"/>
<dbReference type="AlphaFoldDB" id="A0A1I7ZT93"/>
<evidence type="ECO:0000256" key="1">
    <source>
        <dbReference type="SAM" id="MobiDB-lite"/>
    </source>
</evidence>
<evidence type="ECO:0000313" key="3">
    <source>
        <dbReference type="WBParaSite" id="L893_g29307.t1"/>
    </source>
</evidence>
<organism evidence="2 3">
    <name type="scientific">Steinernema glaseri</name>
    <dbReference type="NCBI Taxonomy" id="37863"/>
    <lineage>
        <taxon>Eukaryota</taxon>
        <taxon>Metazoa</taxon>
        <taxon>Ecdysozoa</taxon>
        <taxon>Nematoda</taxon>
        <taxon>Chromadorea</taxon>
        <taxon>Rhabditida</taxon>
        <taxon>Tylenchina</taxon>
        <taxon>Panagrolaimomorpha</taxon>
        <taxon>Strongyloidoidea</taxon>
        <taxon>Steinernematidae</taxon>
        <taxon>Steinernema</taxon>
    </lineage>
</organism>
<accession>A0A1I7ZT93</accession>
<name>A0A1I7ZT93_9BILA</name>